<evidence type="ECO:0000256" key="2">
    <source>
        <dbReference type="SAM" id="Phobius"/>
    </source>
</evidence>
<dbReference type="PANTHER" id="PTHR34220:SF7">
    <property type="entry name" value="SENSOR HISTIDINE KINASE YPDA"/>
    <property type="match status" value="1"/>
</dbReference>
<protein>
    <submittedName>
        <fullName evidence="4">Histidine kinase</fullName>
    </submittedName>
</protein>
<name>A0ABT9CHA1_9BACL</name>
<keyword evidence="4" id="KW-0808">Transferase</keyword>
<dbReference type="EMBL" id="JAUQTB010000019">
    <property type="protein sequence ID" value="MDO7908625.1"/>
    <property type="molecule type" value="Genomic_DNA"/>
</dbReference>
<dbReference type="InterPro" id="IPR050640">
    <property type="entry name" value="Bact_2-comp_sensor_kinase"/>
</dbReference>
<evidence type="ECO:0000256" key="1">
    <source>
        <dbReference type="SAM" id="Coils"/>
    </source>
</evidence>
<keyword evidence="1" id="KW-0175">Coiled coil</keyword>
<evidence type="ECO:0000313" key="4">
    <source>
        <dbReference type="EMBL" id="MDO7908625.1"/>
    </source>
</evidence>
<keyword evidence="2" id="KW-1133">Transmembrane helix</keyword>
<comment type="caution">
    <text evidence="4">The sequence shown here is derived from an EMBL/GenBank/DDBJ whole genome shotgun (WGS) entry which is preliminary data.</text>
</comment>
<dbReference type="SUPFAM" id="SSF55874">
    <property type="entry name" value="ATPase domain of HSP90 chaperone/DNA topoisomerase II/histidine kinase"/>
    <property type="match status" value="1"/>
</dbReference>
<reference evidence="4 5" key="1">
    <citation type="submission" date="2023-07" db="EMBL/GenBank/DDBJ databases">
        <title>Paenibacillus sp. JX-17 nov. isolated from soil.</title>
        <authorList>
            <person name="Wan Y."/>
            <person name="Liu B."/>
        </authorList>
    </citation>
    <scope>NUCLEOTIDE SEQUENCE [LARGE SCALE GENOMIC DNA]</scope>
    <source>
        <strain evidence="4 5">JX-17</strain>
    </source>
</reference>
<gene>
    <name evidence="4" type="ORF">Q5741_19745</name>
</gene>
<dbReference type="Gene3D" id="3.30.565.10">
    <property type="entry name" value="Histidine kinase-like ATPase, C-terminal domain"/>
    <property type="match status" value="1"/>
</dbReference>
<keyword evidence="4" id="KW-0418">Kinase</keyword>
<evidence type="ECO:0000313" key="5">
    <source>
        <dbReference type="Proteomes" id="UP001240171"/>
    </source>
</evidence>
<keyword evidence="5" id="KW-1185">Reference proteome</keyword>
<dbReference type="InterPro" id="IPR036890">
    <property type="entry name" value="HATPase_C_sf"/>
</dbReference>
<dbReference type="RefSeq" id="WP_305025842.1">
    <property type="nucleotide sequence ID" value="NZ_JAUQTB010000019.1"/>
</dbReference>
<feature type="coiled-coil region" evidence="1">
    <location>
        <begin position="23"/>
        <end position="52"/>
    </location>
</feature>
<evidence type="ECO:0000259" key="3">
    <source>
        <dbReference type="Pfam" id="PF06580"/>
    </source>
</evidence>
<proteinExistence type="predicted"/>
<dbReference type="Proteomes" id="UP001240171">
    <property type="component" value="Unassembled WGS sequence"/>
</dbReference>
<feature type="transmembrane region" description="Helical" evidence="2">
    <location>
        <begin position="6"/>
        <end position="26"/>
    </location>
</feature>
<keyword evidence="2" id="KW-0472">Membrane</keyword>
<organism evidence="4 5">
    <name type="scientific">Paenibacillus lacisoli</name>
    <dbReference type="NCBI Taxonomy" id="3064525"/>
    <lineage>
        <taxon>Bacteria</taxon>
        <taxon>Bacillati</taxon>
        <taxon>Bacillota</taxon>
        <taxon>Bacilli</taxon>
        <taxon>Bacillales</taxon>
        <taxon>Paenibacillaceae</taxon>
        <taxon>Paenibacillus</taxon>
    </lineage>
</organism>
<feature type="domain" description="Signal transduction histidine kinase internal region" evidence="3">
    <location>
        <begin position="50"/>
        <end position="128"/>
    </location>
</feature>
<dbReference type="Pfam" id="PF06580">
    <property type="entry name" value="His_kinase"/>
    <property type="match status" value="1"/>
</dbReference>
<dbReference type="InterPro" id="IPR010559">
    <property type="entry name" value="Sig_transdc_His_kin_internal"/>
</dbReference>
<dbReference type="GO" id="GO:0016301">
    <property type="term" value="F:kinase activity"/>
    <property type="evidence" value="ECO:0007669"/>
    <property type="project" value="UniProtKB-KW"/>
</dbReference>
<keyword evidence="2" id="KW-0812">Transmembrane</keyword>
<accession>A0ABT9CHA1</accession>
<sequence length="244" mass="27758">MMTMMIFAGIVIPIIAAAILLMLRILDNELDVLELENVKVRLEKELQQSEYNQLSEKIQPHFLFNSLNAFMSLSRLGRHQDMIQGMEQFSMFLRYRYQERGNLVPFRSELEHTRHYLAIQQLRFGPRLHISYDLDPIAIGSLIPPFTLQTLVENAFKHGLEQTPGDKHCRITLLRESNWVTLKVIDNGGGAIAPNHAGGIGLSNLRRRFALLFDLTSSLTLEKNAEGATEAAVSWPYVPEGDIQ</sequence>
<dbReference type="PANTHER" id="PTHR34220">
    <property type="entry name" value="SENSOR HISTIDINE KINASE YPDA"/>
    <property type="match status" value="1"/>
</dbReference>